<proteinExistence type="predicted"/>
<dbReference type="EMBL" id="JAJJMA010079944">
    <property type="protein sequence ID" value="MCL7028467.1"/>
    <property type="molecule type" value="Genomic_DNA"/>
</dbReference>
<accession>A0AA41S1M5</accession>
<sequence length="74" mass="8541">MKFTALLSLFLMCLVLSNNASAYWCDKNMTGTPIRGPCQPHCQYFCNLYYYQGTGTCLEQHICSCYYHSYTPCQ</sequence>
<evidence type="ECO:0000313" key="2">
    <source>
        <dbReference type="EMBL" id="MCL7028467.1"/>
    </source>
</evidence>
<dbReference type="AlphaFoldDB" id="A0AA41S1M5"/>
<organism evidence="2 3">
    <name type="scientific">Papaver nudicaule</name>
    <name type="common">Iceland poppy</name>
    <dbReference type="NCBI Taxonomy" id="74823"/>
    <lineage>
        <taxon>Eukaryota</taxon>
        <taxon>Viridiplantae</taxon>
        <taxon>Streptophyta</taxon>
        <taxon>Embryophyta</taxon>
        <taxon>Tracheophyta</taxon>
        <taxon>Spermatophyta</taxon>
        <taxon>Magnoliopsida</taxon>
        <taxon>Ranunculales</taxon>
        <taxon>Papaveraceae</taxon>
        <taxon>Papaveroideae</taxon>
        <taxon>Papaver</taxon>
    </lineage>
</organism>
<evidence type="ECO:0000313" key="3">
    <source>
        <dbReference type="Proteomes" id="UP001177140"/>
    </source>
</evidence>
<reference evidence="2" key="1">
    <citation type="submission" date="2022-03" db="EMBL/GenBank/DDBJ databases">
        <title>A functionally conserved STORR gene fusion in Papaver species that diverged 16.8 million years ago.</title>
        <authorList>
            <person name="Catania T."/>
        </authorList>
    </citation>
    <scope>NUCLEOTIDE SEQUENCE</scope>
    <source>
        <strain evidence="2">S-191538</strain>
    </source>
</reference>
<comment type="caution">
    <text evidence="2">The sequence shown here is derived from an EMBL/GenBank/DDBJ whole genome shotgun (WGS) entry which is preliminary data.</text>
</comment>
<dbReference type="Proteomes" id="UP001177140">
    <property type="component" value="Unassembled WGS sequence"/>
</dbReference>
<protein>
    <submittedName>
        <fullName evidence="2">Uncharacterized protein</fullName>
    </submittedName>
</protein>
<feature type="signal peptide" evidence="1">
    <location>
        <begin position="1"/>
        <end position="22"/>
    </location>
</feature>
<keyword evidence="3" id="KW-1185">Reference proteome</keyword>
<feature type="chain" id="PRO_5041471365" evidence="1">
    <location>
        <begin position="23"/>
        <end position="74"/>
    </location>
</feature>
<keyword evidence="1" id="KW-0732">Signal</keyword>
<name>A0AA41S1M5_PAPNU</name>
<evidence type="ECO:0000256" key="1">
    <source>
        <dbReference type="SAM" id="SignalP"/>
    </source>
</evidence>
<gene>
    <name evidence="2" type="ORF">MKW94_026128</name>
</gene>